<dbReference type="InterPro" id="IPR022025">
    <property type="entry name" value="Amidoligase_2"/>
</dbReference>
<feature type="compositionally biased region" description="Pro residues" evidence="1">
    <location>
        <begin position="470"/>
        <end position="480"/>
    </location>
</feature>
<evidence type="ECO:0000313" key="2">
    <source>
        <dbReference type="EMBL" id="KAL2067453.1"/>
    </source>
</evidence>
<protein>
    <submittedName>
        <fullName evidence="2">Uncharacterized protein</fullName>
    </submittedName>
</protein>
<reference evidence="2 3" key="1">
    <citation type="journal article" date="2024" name="Commun. Biol.">
        <title>Comparative genomic analysis of thermophilic fungi reveals convergent evolutionary adaptations and gene losses.</title>
        <authorList>
            <person name="Steindorff A.S."/>
            <person name="Aguilar-Pontes M.V."/>
            <person name="Robinson A.J."/>
            <person name="Andreopoulos B."/>
            <person name="LaButti K."/>
            <person name="Kuo A."/>
            <person name="Mondo S."/>
            <person name="Riley R."/>
            <person name="Otillar R."/>
            <person name="Haridas S."/>
            <person name="Lipzen A."/>
            <person name="Grimwood J."/>
            <person name="Schmutz J."/>
            <person name="Clum A."/>
            <person name="Reid I.D."/>
            <person name="Moisan M.C."/>
            <person name="Butler G."/>
            <person name="Nguyen T.T.M."/>
            <person name="Dewar K."/>
            <person name="Conant G."/>
            <person name="Drula E."/>
            <person name="Henrissat B."/>
            <person name="Hansel C."/>
            <person name="Singer S."/>
            <person name="Hutchinson M.I."/>
            <person name="de Vries R.P."/>
            <person name="Natvig D.O."/>
            <person name="Powell A.J."/>
            <person name="Tsang A."/>
            <person name="Grigoriev I.V."/>
        </authorList>
    </citation>
    <scope>NUCLEOTIDE SEQUENCE [LARGE SCALE GENOMIC DNA]</scope>
    <source>
        <strain evidence="2 3">CBS 494.80</strain>
    </source>
</reference>
<dbReference type="EMBL" id="JAZHXI010000010">
    <property type="protein sequence ID" value="KAL2067453.1"/>
    <property type="molecule type" value="Genomic_DNA"/>
</dbReference>
<dbReference type="PANTHER" id="PTHR36847:SF1">
    <property type="entry name" value="AMIDOLIGASE ENZYME"/>
    <property type="match status" value="1"/>
</dbReference>
<feature type="region of interest" description="Disordered" evidence="1">
    <location>
        <begin position="421"/>
        <end position="530"/>
    </location>
</feature>
<dbReference type="CDD" id="cd22249">
    <property type="entry name" value="UDM1_RNF168_RNF169-like"/>
    <property type="match status" value="1"/>
</dbReference>
<keyword evidence="3" id="KW-1185">Reference proteome</keyword>
<feature type="compositionally biased region" description="Basic and acidic residues" evidence="1">
    <location>
        <begin position="486"/>
        <end position="530"/>
    </location>
</feature>
<gene>
    <name evidence="2" type="ORF">VTL71DRAFT_1878</name>
</gene>
<dbReference type="Proteomes" id="UP001595075">
    <property type="component" value="Unassembled WGS sequence"/>
</dbReference>
<proteinExistence type="predicted"/>
<dbReference type="Pfam" id="PF12224">
    <property type="entry name" value="Amidoligase_2"/>
    <property type="match status" value="1"/>
</dbReference>
<feature type="compositionally biased region" description="Acidic residues" evidence="1">
    <location>
        <begin position="439"/>
        <end position="454"/>
    </location>
</feature>
<feature type="compositionally biased region" description="Acidic residues" evidence="1">
    <location>
        <begin position="605"/>
        <end position="616"/>
    </location>
</feature>
<evidence type="ECO:0000313" key="3">
    <source>
        <dbReference type="Proteomes" id="UP001595075"/>
    </source>
</evidence>
<name>A0ABR4CBX8_9HELO</name>
<comment type="caution">
    <text evidence="2">The sequence shown here is derived from an EMBL/GenBank/DDBJ whole genome shotgun (WGS) entry which is preliminary data.</text>
</comment>
<organism evidence="2 3">
    <name type="scientific">Oculimacula yallundae</name>
    <dbReference type="NCBI Taxonomy" id="86028"/>
    <lineage>
        <taxon>Eukaryota</taxon>
        <taxon>Fungi</taxon>
        <taxon>Dikarya</taxon>
        <taxon>Ascomycota</taxon>
        <taxon>Pezizomycotina</taxon>
        <taxon>Leotiomycetes</taxon>
        <taxon>Helotiales</taxon>
        <taxon>Ploettnerulaceae</taxon>
        <taxon>Oculimacula</taxon>
    </lineage>
</organism>
<evidence type="ECO:0000256" key="1">
    <source>
        <dbReference type="SAM" id="MobiDB-lite"/>
    </source>
</evidence>
<accession>A0ABR4CBX8</accession>
<feature type="region of interest" description="Disordered" evidence="1">
    <location>
        <begin position="595"/>
        <end position="616"/>
    </location>
</feature>
<sequence>MPSTLTFGVELEFLMAYLPDDVPSPDPSEKRMLHFPYTDSDIEEYYEFTKDEPLTRDTDERGGRLISAMRQVRIALERAGLLLNNVGETDFGRWSVTKDESVDKLEDSDYEWLQIEVVSPAYYFTPEALVEVRLALRTLKKNFCLMMVETAGLHIHVGDGHRSFDVKTATRLAAFVWAFEAQLHSVHPQHRQNLYYTKPLRGDSVYAFDYRERYNRTPSGITGALDLLVCKDFESLGAKIAHKYVVLKQSEVNFTGIIVAARISDYPKKTVEWRQHKGTFDGDEIANWISTVVGIMYFVRDASKEYFFGTLKVALSEEWQKLGDGKDDDREAKYGPILAESRFPINRLLRLLMLDDEAEYYSKRWHVLQKGPLESPQRSKITWDYEQQSVPGSEEYSQYEVMRGAWEDLTILKDIPGSKLTFDPDHTMWPSHSLREDTPDPETTDEDEDDDEETNSSALPRQEQEQDTGAPPPSITPPSPITSLPADKDEHNDREIRGSQDEERESQELDRQIQELEDSEVKREEEESAELDRRIAILEEERATLHLPLGDREWRRYMMAAGNLTSEPDGVSDPFAVGVERLAFVHDVEQVSPKTKPVENAGIDDVVDELDTPLPL</sequence>
<dbReference type="PANTHER" id="PTHR36847">
    <property type="entry name" value="AMIDOLIGASE ENZYME"/>
    <property type="match status" value="1"/>
</dbReference>